<name>V2XYV8_MONRO</name>
<comment type="caution">
    <text evidence="1">The sequence shown here is derived from an EMBL/GenBank/DDBJ whole genome shotgun (WGS) entry which is preliminary data.</text>
</comment>
<sequence>MVQAIGSTLLRIHLQGANKCLNRGKLPTKTGGKVLCGGLSTIHTTTFLAVRVVGDRL</sequence>
<dbReference type="Proteomes" id="UP000017559">
    <property type="component" value="Unassembled WGS sequence"/>
</dbReference>
<dbReference type="KEGG" id="mrr:Moror_13346"/>
<dbReference type="EMBL" id="AWSO01001272">
    <property type="protein sequence ID" value="ESK84589.1"/>
    <property type="molecule type" value="Genomic_DNA"/>
</dbReference>
<dbReference type="HOGENOM" id="CLU_3002073_0_0_1"/>
<evidence type="ECO:0000313" key="1">
    <source>
        <dbReference type="EMBL" id="ESK84589.1"/>
    </source>
</evidence>
<protein>
    <submittedName>
        <fullName evidence="1">Uncharacterized protein</fullName>
    </submittedName>
</protein>
<evidence type="ECO:0000313" key="2">
    <source>
        <dbReference type="Proteomes" id="UP000017559"/>
    </source>
</evidence>
<gene>
    <name evidence="1" type="ORF">Moror_13346</name>
</gene>
<reference evidence="1 2" key="1">
    <citation type="journal article" date="2014" name="BMC Genomics">
        <title>Genome and secretome analysis of the hemibiotrophic fungal pathogen, Moniliophthora roreri, which causes frosty pod rot disease of cacao: mechanisms of the biotrophic and necrotrophic phases.</title>
        <authorList>
            <person name="Meinhardt L.W."/>
            <person name="Costa G.G.L."/>
            <person name="Thomazella D.P.T."/>
            <person name="Teixeira P.J.P.L."/>
            <person name="Carazzolle M.F."/>
            <person name="Schuster S.C."/>
            <person name="Carlson J.E."/>
            <person name="Guiltinan M.J."/>
            <person name="Mieczkowski P."/>
            <person name="Farmer A."/>
            <person name="Ramaraj T."/>
            <person name="Crozier J."/>
            <person name="Davis R.E."/>
            <person name="Shao J."/>
            <person name="Melnick R.L."/>
            <person name="Pereira G.A.G."/>
            <person name="Bailey B.A."/>
        </authorList>
    </citation>
    <scope>NUCLEOTIDE SEQUENCE [LARGE SCALE GENOMIC DNA]</scope>
    <source>
        <strain evidence="1 2">MCA 2997</strain>
    </source>
</reference>
<proteinExistence type="predicted"/>
<dbReference type="AlphaFoldDB" id="V2XYV8"/>
<keyword evidence="2" id="KW-1185">Reference proteome</keyword>
<accession>V2XYV8</accession>
<feature type="non-terminal residue" evidence="1">
    <location>
        <position position="57"/>
    </location>
</feature>
<organism evidence="1 2">
    <name type="scientific">Moniliophthora roreri (strain MCA 2997)</name>
    <name type="common">Cocoa frosty pod rot fungus</name>
    <name type="synonym">Crinipellis roreri</name>
    <dbReference type="NCBI Taxonomy" id="1381753"/>
    <lineage>
        <taxon>Eukaryota</taxon>
        <taxon>Fungi</taxon>
        <taxon>Dikarya</taxon>
        <taxon>Basidiomycota</taxon>
        <taxon>Agaricomycotina</taxon>
        <taxon>Agaricomycetes</taxon>
        <taxon>Agaricomycetidae</taxon>
        <taxon>Agaricales</taxon>
        <taxon>Marasmiineae</taxon>
        <taxon>Marasmiaceae</taxon>
        <taxon>Moniliophthora</taxon>
    </lineage>
</organism>